<dbReference type="AlphaFoldDB" id="A0AB37XMX9"/>
<proteinExistence type="predicted"/>
<comment type="caution">
    <text evidence="2">The sequence shown here is derived from an EMBL/GenBank/DDBJ whole genome shotgun (WGS) entry which is preliminary data.</text>
</comment>
<dbReference type="Proteomes" id="UP000292095">
    <property type="component" value="Unassembled WGS sequence"/>
</dbReference>
<name>A0AB37XMX9_9ACTN</name>
<dbReference type="RefSeq" id="WP_037845710.1">
    <property type="nucleotide sequence ID" value="NZ_PKLK01000002.1"/>
</dbReference>
<evidence type="ECO:0000256" key="1">
    <source>
        <dbReference type="SAM" id="MobiDB-lite"/>
    </source>
</evidence>
<gene>
    <name evidence="2" type="ORF">C0Q91_02900</name>
</gene>
<accession>A0AB37XMX9</accession>
<evidence type="ECO:0000313" key="2">
    <source>
        <dbReference type="EMBL" id="RZE45897.1"/>
    </source>
</evidence>
<evidence type="ECO:0000313" key="3">
    <source>
        <dbReference type="Proteomes" id="UP000292095"/>
    </source>
</evidence>
<dbReference type="EMBL" id="PKLK01000002">
    <property type="protein sequence ID" value="RZE45897.1"/>
    <property type="molecule type" value="Genomic_DNA"/>
</dbReference>
<protein>
    <submittedName>
        <fullName evidence="2">Uncharacterized protein</fullName>
    </submittedName>
</protein>
<sequence>MADQRADCSARSSLAPRPSHRWSDPRVEEHLAEQARGWTTPTGSPQQAKDGCHGERATIHQAHRDGTGYQLGALGLLPQRHRALEDAGQQCSRSYAAPCNSSKAPRAARATRVARAAAEK</sequence>
<feature type="region of interest" description="Disordered" evidence="1">
    <location>
        <begin position="1"/>
        <end position="54"/>
    </location>
</feature>
<reference evidence="2 3" key="1">
    <citation type="submission" date="2017-12" db="EMBL/GenBank/DDBJ databases">
        <title>Population genomics insights into the ecological differentiation and adaptive evolution in streptomycetes.</title>
        <authorList>
            <person name="Li Y."/>
            <person name="Huang Y."/>
        </authorList>
    </citation>
    <scope>NUCLEOTIDE SEQUENCE [LARGE SCALE GENOMIC DNA]</scope>
    <source>
        <strain evidence="2 3">FXJ.2339</strain>
    </source>
</reference>
<feature type="compositionally biased region" description="Low complexity" evidence="1">
    <location>
        <begin position="104"/>
        <end position="120"/>
    </location>
</feature>
<feature type="compositionally biased region" description="Basic and acidic residues" evidence="1">
    <location>
        <begin position="21"/>
        <end position="33"/>
    </location>
</feature>
<feature type="region of interest" description="Disordered" evidence="1">
    <location>
        <begin position="95"/>
        <end position="120"/>
    </location>
</feature>
<feature type="compositionally biased region" description="Polar residues" evidence="1">
    <location>
        <begin position="37"/>
        <end position="47"/>
    </location>
</feature>
<organism evidence="2 3">
    <name type="scientific">Streptomyces albidoflavus</name>
    <dbReference type="NCBI Taxonomy" id="1886"/>
    <lineage>
        <taxon>Bacteria</taxon>
        <taxon>Bacillati</taxon>
        <taxon>Actinomycetota</taxon>
        <taxon>Actinomycetes</taxon>
        <taxon>Kitasatosporales</taxon>
        <taxon>Streptomycetaceae</taxon>
        <taxon>Streptomyces</taxon>
        <taxon>Streptomyces albidoflavus group</taxon>
    </lineage>
</organism>